<protein>
    <submittedName>
        <fullName evidence="3 4">Putative nitric oxide detoxifying norVW flavorubredoxin</fullName>
        <ecNumber evidence="3 4">1.-.-.-</ecNumber>
    </submittedName>
</protein>
<reference evidence="6" key="3">
    <citation type="submission" date="2017-10" db="EMBL/GenBank/DDBJ databases">
        <authorList>
            <person name="Frank J."/>
        </authorList>
    </citation>
    <scope>NUCLEOTIDE SEQUENCE [LARGE SCALE GENOMIC DNA]</scope>
</reference>
<dbReference type="PIRSF" id="PIRSF005243">
    <property type="entry name" value="ROO"/>
    <property type="match status" value="1"/>
</dbReference>
<dbReference type="SMART" id="SM00849">
    <property type="entry name" value="Lactamase_B"/>
    <property type="match status" value="1"/>
</dbReference>
<dbReference type="InterPro" id="IPR029039">
    <property type="entry name" value="Flavoprotein-like_sf"/>
</dbReference>
<dbReference type="Gene3D" id="3.60.15.10">
    <property type="entry name" value="Ribonuclease Z/Hydroxyacylglutathione hydrolase-like"/>
    <property type="match status" value="1"/>
</dbReference>
<dbReference type="InterPro" id="IPR008254">
    <property type="entry name" value="Flavodoxin/NO_synth"/>
</dbReference>
<evidence type="ECO:0000259" key="2">
    <source>
        <dbReference type="PROSITE" id="PS50902"/>
    </source>
</evidence>
<dbReference type="GO" id="GO:0009055">
    <property type="term" value="F:electron transfer activity"/>
    <property type="evidence" value="ECO:0007669"/>
    <property type="project" value="InterPro"/>
</dbReference>
<sequence length="391" mass="44515">MKPIPLKEGIYWVGEVDWDLRNFHGYSTNRGSTYNSYLVIDEKITLIDGVRPYLFDKMMQRLSSLIDPASIQYVIANHVEMDHSGSLPLIMDIAKNATIVTSLNGQKGLLAHYKGNDWNMKVVQTDEEVNIGKRTFRFFLTPMVHWPDNMASYLVEDKILFSNDAFGQHIASHERFDDELYLGAVIEEAKKYYANIVLPYSMLVKKTIEKLSHIPIDMIAPGHGIVWRSHIKNIIDEYNKWAANQTKNKCLIIYDTMWKSTEKIAHALQNAFNHGGISTKMINLRYNHLSDVVTDVLDARFICVGSPTLNSNLLPTVSAFLTYLKGLSPKDRIGLAFGSYGWGGQSVSHVEDALKECGFDLLESIKIQYIPDETQLQEIYEKTKQEIAKRG</sequence>
<dbReference type="InterPro" id="IPR016440">
    <property type="entry name" value="Rubredoxin-O_OxRdtase"/>
</dbReference>
<dbReference type="PROSITE" id="PS50902">
    <property type="entry name" value="FLAVODOXIN_LIKE"/>
    <property type="match status" value="1"/>
</dbReference>
<evidence type="ECO:0000313" key="4">
    <source>
        <dbReference type="EMBL" id="QII10940.1"/>
    </source>
</evidence>
<dbReference type="SUPFAM" id="SSF56281">
    <property type="entry name" value="Metallo-hydrolase/oxidoreductase"/>
    <property type="match status" value="1"/>
</dbReference>
<evidence type="ECO:0000313" key="3">
    <source>
        <dbReference type="EMBL" id="CAJ73918.1"/>
    </source>
</evidence>
<dbReference type="GO" id="GO:0010181">
    <property type="term" value="F:FMN binding"/>
    <property type="evidence" value="ECO:0007669"/>
    <property type="project" value="InterPro"/>
</dbReference>
<dbReference type="RefSeq" id="WP_099324309.1">
    <property type="nucleotide sequence ID" value="NZ_CP049055.1"/>
</dbReference>
<dbReference type="GO" id="GO:0046872">
    <property type="term" value="F:metal ion binding"/>
    <property type="evidence" value="ECO:0007669"/>
    <property type="project" value="InterPro"/>
</dbReference>
<dbReference type="Proteomes" id="UP000221734">
    <property type="component" value="Chromosome Kuenenia_stuttgartiensis_MBR1"/>
</dbReference>
<comment type="similarity">
    <text evidence="1">In the N-terminal section; belongs to the zinc metallo-hydrolase group 3 family.</text>
</comment>
<dbReference type="EC" id="1.-.-.-" evidence="3 4"/>
<reference evidence="3" key="1">
    <citation type="journal article" date="2006" name="Nature">
        <title>Deciphering the evolution and metabolism of an anammox bacterium from a community genome.</title>
        <authorList>
            <person name="Strous M."/>
            <person name="Pelletier E."/>
            <person name="Mangenot S."/>
            <person name="Rattei T."/>
            <person name="Lehner A."/>
            <person name="Taylor M.W."/>
            <person name="Horn M."/>
            <person name="Daims H."/>
            <person name="Bartol-Mavel D."/>
            <person name="Wincker P."/>
            <person name="Barbe V."/>
            <person name="Fonknechten N."/>
            <person name="Vallenet D."/>
            <person name="Segurens B."/>
            <person name="Schenowitz-Truong C."/>
            <person name="Medigue C."/>
            <person name="Collingro A."/>
            <person name="Snel B."/>
            <person name="Dutilh B.E."/>
            <person name="OpDenCamp H.J.M."/>
            <person name="vanDerDrift C."/>
            <person name="Cirpus I."/>
            <person name="vanDePas-Schoonen K.T."/>
            <person name="Harhangi H.R."/>
            <person name="vanNiftrik L."/>
            <person name="Schmid M."/>
            <person name="Keltjens J."/>
            <person name="vanDeVossenberg J."/>
            <person name="Kartal B."/>
            <person name="Meier H."/>
            <person name="Frishman D."/>
            <person name="Huynen M.A."/>
            <person name="Mewes H."/>
            <person name="Weissenbach J."/>
            <person name="Jetten M.S.M."/>
            <person name="Wagner M."/>
            <person name="LePaslier D."/>
        </authorList>
    </citation>
    <scope>NUCLEOTIDE SEQUENCE</scope>
</reference>
<evidence type="ECO:0000313" key="5">
    <source>
        <dbReference type="EMBL" id="SOH03476.1"/>
    </source>
</evidence>
<keyword evidence="3" id="KW-0560">Oxidoreductase</keyword>
<dbReference type="Gene3D" id="3.40.50.360">
    <property type="match status" value="1"/>
</dbReference>
<dbReference type="AlphaFoldDB" id="Q1Q1M6"/>
<dbReference type="EMBL" id="CT573071">
    <property type="protein sequence ID" value="CAJ73918.1"/>
    <property type="molecule type" value="Genomic_DNA"/>
</dbReference>
<dbReference type="InterPro" id="IPR045761">
    <property type="entry name" value="ODP_dom"/>
</dbReference>
<dbReference type="PANTHER" id="PTHR43717:SF1">
    <property type="entry name" value="ANAEROBIC NITRIC OXIDE REDUCTASE FLAVORUBREDOXIN"/>
    <property type="match status" value="1"/>
</dbReference>
<reference evidence="3" key="2">
    <citation type="submission" date="2006-01" db="EMBL/GenBank/DDBJ databases">
        <authorList>
            <person name="Genoscope"/>
        </authorList>
    </citation>
    <scope>NUCLEOTIDE SEQUENCE</scope>
</reference>
<organism evidence="3">
    <name type="scientific">Kuenenia stuttgartiensis</name>
    <dbReference type="NCBI Taxonomy" id="174633"/>
    <lineage>
        <taxon>Bacteria</taxon>
        <taxon>Pseudomonadati</taxon>
        <taxon>Planctomycetota</taxon>
        <taxon>Candidatus Brocadiia</taxon>
        <taxon>Candidatus Brocadiales</taxon>
        <taxon>Candidatus Brocadiaceae</taxon>
        <taxon>Candidatus Kuenenia</taxon>
    </lineage>
</organism>
<reference evidence="4 7" key="5">
    <citation type="submission" date="2020-02" db="EMBL/GenBank/DDBJ databases">
        <title>Newly sequenced genome of strain CSTR1 showed variability in Candidatus Kuenenia stuttgartiensis genomes.</title>
        <authorList>
            <person name="Ding C."/>
            <person name="Adrian L."/>
        </authorList>
    </citation>
    <scope>NUCLEOTIDE SEQUENCE [LARGE SCALE GENOMIC DNA]</scope>
    <source>
        <strain evidence="4 7">CSTR1</strain>
    </source>
</reference>
<dbReference type="InterPro" id="IPR036866">
    <property type="entry name" value="RibonucZ/Hydroxyglut_hydro"/>
</dbReference>
<dbReference type="GO" id="GO:0016491">
    <property type="term" value="F:oxidoreductase activity"/>
    <property type="evidence" value="ECO:0007669"/>
    <property type="project" value="UniProtKB-KW"/>
</dbReference>
<feature type="domain" description="Flavodoxin-like" evidence="2">
    <location>
        <begin position="250"/>
        <end position="388"/>
    </location>
</feature>
<evidence type="ECO:0000313" key="7">
    <source>
        <dbReference type="Proteomes" id="UP000501926"/>
    </source>
</evidence>
<dbReference type="Proteomes" id="UP000501926">
    <property type="component" value="Chromosome"/>
</dbReference>
<dbReference type="InterPro" id="IPR001279">
    <property type="entry name" value="Metallo-B-lactamas"/>
</dbReference>
<proteinExistence type="inferred from homology"/>
<dbReference type="KEGG" id="kst:KSMBR1_0965"/>
<dbReference type="PANTHER" id="PTHR43717">
    <property type="entry name" value="ANAEROBIC NITRIC OXIDE REDUCTASE FLAVORUBREDOXIN"/>
    <property type="match status" value="1"/>
</dbReference>
<evidence type="ECO:0000256" key="1">
    <source>
        <dbReference type="ARBA" id="ARBA00007121"/>
    </source>
</evidence>
<reference evidence="5" key="4">
    <citation type="submission" date="2017-10" db="EMBL/GenBank/DDBJ databases">
        <authorList>
            <person name="Banno H."/>
            <person name="Chua N.-H."/>
        </authorList>
    </citation>
    <scope>NUCLEOTIDE SEQUENCE [LARGE SCALE GENOMIC DNA]</scope>
    <source>
        <strain evidence="5">Kuenenia_mbr1_ru-nijmegen</strain>
    </source>
</reference>
<dbReference type="CDD" id="cd07709">
    <property type="entry name" value="flavodiiron_proteins_MBL-fold"/>
    <property type="match status" value="1"/>
</dbReference>
<name>Q1Q1M6_KUEST</name>
<evidence type="ECO:0000313" key="6">
    <source>
        <dbReference type="Proteomes" id="UP000221734"/>
    </source>
</evidence>
<dbReference type="EMBL" id="LT934425">
    <property type="protein sequence ID" value="SOH03476.1"/>
    <property type="molecule type" value="Genomic_DNA"/>
</dbReference>
<keyword evidence="6" id="KW-1185">Reference proteome</keyword>
<dbReference type="OrthoDB" id="9807946at2"/>
<accession>Q1Q1M6</accession>
<dbReference type="EMBL" id="CP049055">
    <property type="protein sequence ID" value="QII10940.1"/>
    <property type="molecule type" value="Genomic_DNA"/>
</dbReference>
<gene>
    <name evidence="3" type="primary">norVW</name>
    <name evidence="4" type="ORF">KsCSTR_15610</name>
    <name evidence="5" type="ORF">KSMBR1_0965</name>
    <name evidence="3" type="ORF">kuste3160</name>
</gene>
<dbReference type="Pfam" id="PF19583">
    <property type="entry name" value="ODP"/>
    <property type="match status" value="1"/>
</dbReference>
<dbReference type="Pfam" id="PF00258">
    <property type="entry name" value="Flavodoxin_1"/>
    <property type="match status" value="1"/>
</dbReference>
<dbReference type="SUPFAM" id="SSF52218">
    <property type="entry name" value="Flavoproteins"/>
    <property type="match status" value="1"/>
</dbReference>